<dbReference type="OrthoDB" id="17328at2759"/>
<dbReference type="InParanoid" id="A0A1X7VR86"/>
<protein>
    <recommendedName>
        <fullName evidence="4">Transmembrane protein 164</fullName>
    </recommendedName>
</protein>
<proteinExistence type="predicted"/>
<accession>A0A1X7VR86</accession>
<evidence type="ECO:0008006" key="4">
    <source>
        <dbReference type="Google" id="ProtNLM"/>
    </source>
</evidence>
<dbReference type="PANTHER" id="PTHR20948">
    <property type="entry name" value="TRANSMEMBRANE PROTEIN 164"/>
    <property type="match status" value="1"/>
</dbReference>
<feature type="transmembrane region" description="Helical" evidence="1">
    <location>
        <begin position="185"/>
        <end position="203"/>
    </location>
</feature>
<feature type="transmembrane region" description="Helical" evidence="1">
    <location>
        <begin position="126"/>
        <end position="148"/>
    </location>
</feature>
<evidence type="ECO:0000313" key="2">
    <source>
        <dbReference type="EnsemblMetazoa" id="Aqu2.1.42587_001"/>
    </source>
</evidence>
<keyword evidence="3" id="KW-1185">Reference proteome</keyword>
<dbReference type="PANTHER" id="PTHR20948:SF2">
    <property type="entry name" value="TRANSMEMBRANE PROTEIN 164"/>
    <property type="match status" value="1"/>
</dbReference>
<feature type="transmembrane region" description="Helical" evidence="1">
    <location>
        <begin position="218"/>
        <end position="236"/>
    </location>
</feature>
<evidence type="ECO:0000313" key="3">
    <source>
        <dbReference type="Proteomes" id="UP000007879"/>
    </source>
</evidence>
<reference evidence="3" key="1">
    <citation type="journal article" date="2010" name="Nature">
        <title>The Amphimedon queenslandica genome and the evolution of animal complexity.</title>
        <authorList>
            <person name="Srivastava M."/>
            <person name="Simakov O."/>
            <person name="Chapman J."/>
            <person name="Fahey B."/>
            <person name="Gauthier M.E."/>
            <person name="Mitros T."/>
            <person name="Richards G.S."/>
            <person name="Conaco C."/>
            <person name="Dacre M."/>
            <person name="Hellsten U."/>
            <person name="Larroux C."/>
            <person name="Putnam N.H."/>
            <person name="Stanke M."/>
            <person name="Adamska M."/>
            <person name="Darling A."/>
            <person name="Degnan S.M."/>
            <person name="Oakley T.H."/>
            <person name="Plachetzki D.C."/>
            <person name="Zhai Y."/>
            <person name="Adamski M."/>
            <person name="Calcino A."/>
            <person name="Cummins S.F."/>
            <person name="Goodstein D.M."/>
            <person name="Harris C."/>
            <person name="Jackson D.J."/>
            <person name="Leys S.P."/>
            <person name="Shu S."/>
            <person name="Woodcroft B.J."/>
            <person name="Vervoort M."/>
            <person name="Kosik K.S."/>
            <person name="Manning G."/>
            <person name="Degnan B.M."/>
            <person name="Rokhsar D.S."/>
        </authorList>
    </citation>
    <scope>NUCLEOTIDE SEQUENCE [LARGE SCALE GENOMIC DNA]</scope>
</reference>
<dbReference type="EnsemblMetazoa" id="XM_011407484.2">
    <property type="protein sequence ID" value="XP_011405786.2"/>
    <property type="gene ID" value="LOC105313781"/>
</dbReference>
<keyword evidence="1" id="KW-0812">Transmembrane</keyword>
<sequence length="299" mass="33305">MNSKYNNSVAALVNGGDSFSGSSLLFELEDVLYGGDSTKEEINNESCFNYLSTRLALTDTVIAVVFIIYLISYAVKTISANNGLQELARVCSAKKEESDSIKTLLLVTLSIVLGVEIGYKLASKEAIFFLFFCHLITATQIYLLAAPITPFSTAVLRCMMHILHLAFFGIIFMDVNGRQFHGEVALSWIQHVLIFAVVPPYLVYHRGGTKALESLTDFSWSSLSGAVFLILCYFVHQPVSMITRVNINFLLCPISPYPFEGPYYRLAAVFHQTLLIQLLGKLYRIALEICLPKNISKIN</sequence>
<name>A0A1X7VR86_AMPQE</name>
<feature type="transmembrane region" description="Helical" evidence="1">
    <location>
        <begin position="55"/>
        <end position="75"/>
    </location>
</feature>
<evidence type="ECO:0000256" key="1">
    <source>
        <dbReference type="SAM" id="Phobius"/>
    </source>
</evidence>
<dbReference type="KEGG" id="aqu:105313781"/>
<dbReference type="Proteomes" id="UP000007879">
    <property type="component" value="Unassembled WGS sequence"/>
</dbReference>
<dbReference type="InterPro" id="IPR026508">
    <property type="entry name" value="TMEM164"/>
</dbReference>
<keyword evidence="1" id="KW-0472">Membrane</keyword>
<dbReference type="Pfam" id="PF14808">
    <property type="entry name" value="TMEM164"/>
    <property type="match status" value="1"/>
</dbReference>
<reference evidence="2" key="2">
    <citation type="submission" date="2017-05" db="UniProtKB">
        <authorList>
            <consortium name="EnsemblMetazoa"/>
        </authorList>
    </citation>
    <scope>IDENTIFICATION</scope>
</reference>
<keyword evidence="1" id="KW-1133">Transmembrane helix</keyword>
<dbReference type="EnsemblMetazoa" id="Aqu2.1.42587_001">
    <property type="protein sequence ID" value="Aqu2.1.42587_001"/>
    <property type="gene ID" value="Aqu2.1.42587"/>
</dbReference>
<dbReference type="AlphaFoldDB" id="A0A1X7VR86"/>
<organism evidence="2">
    <name type="scientific">Amphimedon queenslandica</name>
    <name type="common">Sponge</name>
    <dbReference type="NCBI Taxonomy" id="400682"/>
    <lineage>
        <taxon>Eukaryota</taxon>
        <taxon>Metazoa</taxon>
        <taxon>Porifera</taxon>
        <taxon>Demospongiae</taxon>
        <taxon>Heteroscleromorpha</taxon>
        <taxon>Haplosclerida</taxon>
        <taxon>Niphatidae</taxon>
        <taxon>Amphimedon</taxon>
    </lineage>
</organism>
<dbReference type="eggNOG" id="ENOG502QWAJ">
    <property type="taxonomic scope" value="Eukaryota"/>
</dbReference>
<dbReference type="OMA" id="NGGHECH"/>
<gene>
    <name evidence="2" type="primary">105313781</name>
</gene>
<feature type="transmembrane region" description="Helical" evidence="1">
    <location>
        <begin position="154"/>
        <end position="173"/>
    </location>
</feature>